<evidence type="ECO:0000256" key="3">
    <source>
        <dbReference type="ARBA" id="ARBA00023163"/>
    </source>
</evidence>
<dbReference type="Pfam" id="PF00440">
    <property type="entry name" value="TetR_N"/>
    <property type="match status" value="1"/>
</dbReference>
<keyword evidence="1" id="KW-0805">Transcription regulation</keyword>
<dbReference type="STRING" id="69.GLE_2037"/>
<dbReference type="InterPro" id="IPR009057">
    <property type="entry name" value="Homeodomain-like_sf"/>
</dbReference>
<evidence type="ECO:0000256" key="2">
    <source>
        <dbReference type="ARBA" id="ARBA00023125"/>
    </source>
</evidence>
<dbReference type="KEGG" id="lez:GLE_2037"/>
<dbReference type="InterPro" id="IPR049484">
    <property type="entry name" value="Rv0078-like_C"/>
</dbReference>
<dbReference type="PROSITE" id="PS50977">
    <property type="entry name" value="HTH_TETR_2"/>
    <property type="match status" value="1"/>
</dbReference>
<dbReference type="PATRIC" id="fig|69.6.peg.2002"/>
<reference evidence="4 5" key="1">
    <citation type="submission" date="2015-11" db="EMBL/GenBank/DDBJ databases">
        <title>Genome sequences of Lysobacter enzymogenes strain C3 and Lysobacter antibioticus ATCC 29479.</title>
        <authorList>
            <person name="Kobayashi D.Y."/>
        </authorList>
    </citation>
    <scope>NUCLEOTIDE SEQUENCE [LARGE SCALE GENOMIC DNA]</scope>
    <source>
        <strain evidence="4 5">C3</strain>
    </source>
</reference>
<evidence type="ECO:0000313" key="5">
    <source>
        <dbReference type="Proteomes" id="UP000061569"/>
    </source>
</evidence>
<dbReference type="Proteomes" id="UP000061569">
    <property type="component" value="Chromosome"/>
</dbReference>
<dbReference type="Pfam" id="PF21351">
    <property type="entry name" value="TetR_C_41"/>
    <property type="match status" value="1"/>
</dbReference>
<dbReference type="PANTHER" id="PTHR30055:SF234">
    <property type="entry name" value="HTH-TYPE TRANSCRIPTIONAL REGULATOR BETI"/>
    <property type="match status" value="1"/>
</dbReference>
<dbReference type="GO" id="GO:0000976">
    <property type="term" value="F:transcription cis-regulatory region binding"/>
    <property type="evidence" value="ECO:0007669"/>
    <property type="project" value="TreeGrafter"/>
</dbReference>
<dbReference type="FunFam" id="1.10.10.60:FF:000141">
    <property type="entry name" value="TetR family transcriptional regulator"/>
    <property type="match status" value="1"/>
</dbReference>
<accession>A0A0S2DFH5</accession>
<dbReference type="InterPro" id="IPR050109">
    <property type="entry name" value="HTH-type_TetR-like_transc_reg"/>
</dbReference>
<dbReference type="Gene3D" id="1.10.357.10">
    <property type="entry name" value="Tetracycline Repressor, domain 2"/>
    <property type="match status" value="1"/>
</dbReference>
<dbReference type="SUPFAM" id="SSF46689">
    <property type="entry name" value="Homeodomain-like"/>
    <property type="match status" value="1"/>
</dbReference>
<dbReference type="AlphaFoldDB" id="A0A0S2DFH5"/>
<gene>
    <name evidence="4" type="ORF">GLE_2037</name>
</gene>
<name>A0A0S2DFH5_LYSEN</name>
<dbReference type="PANTHER" id="PTHR30055">
    <property type="entry name" value="HTH-TYPE TRANSCRIPTIONAL REGULATOR RUTR"/>
    <property type="match status" value="1"/>
</dbReference>
<proteinExistence type="predicted"/>
<dbReference type="InterPro" id="IPR023772">
    <property type="entry name" value="DNA-bd_HTH_TetR-type_CS"/>
</dbReference>
<dbReference type="GO" id="GO:0003700">
    <property type="term" value="F:DNA-binding transcription factor activity"/>
    <property type="evidence" value="ECO:0007669"/>
    <property type="project" value="TreeGrafter"/>
</dbReference>
<organism evidence="4 5">
    <name type="scientific">Lysobacter enzymogenes</name>
    <dbReference type="NCBI Taxonomy" id="69"/>
    <lineage>
        <taxon>Bacteria</taxon>
        <taxon>Pseudomonadati</taxon>
        <taxon>Pseudomonadota</taxon>
        <taxon>Gammaproteobacteria</taxon>
        <taxon>Lysobacterales</taxon>
        <taxon>Lysobacteraceae</taxon>
        <taxon>Lysobacter</taxon>
    </lineage>
</organism>
<dbReference type="OrthoDB" id="9798857at2"/>
<keyword evidence="3" id="KW-0804">Transcription</keyword>
<dbReference type="PRINTS" id="PR00455">
    <property type="entry name" value="HTHTETR"/>
</dbReference>
<evidence type="ECO:0000256" key="1">
    <source>
        <dbReference type="ARBA" id="ARBA00023015"/>
    </source>
</evidence>
<protein>
    <submittedName>
        <fullName evidence="4">Transcriptional regulator, TetR family</fullName>
    </submittedName>
</protein>
<dbReference type="InterPro" id="IPR001647">
    <property type="entry name" value="HTH_TetR"/>
</dbReference>
<keyword evidence="2" id="KW-0238">DNA-binding</keyword>
<evidence type="ECO:0000313" key="4">
    <source>
        <dbReference type="EMBL" id="ALN57387.1"/>
    </source>
</evidence>
<sequence>METTDRRRTPARAGRSNRERTEGTRRALLDAARALFFARGYADTSTPDVVAAAGVTRGALYHHFADKRELFRQVLEAEAEAVREAILAAAPAGLPARAALLRGAEAYLDSMTVPGRTRLLLIDAPAVLGAEQALAIDEANAGSALQEGLAEALGDANVDIAALARLLSAGFDRAALEIDAGADAMRVRETMVWLLRRMLD</sequence>
<dbReference type="EMBL" id="CP013140">
    <property type="protein sequence ID" value="ALN57387.1"/>
    <property type="molecule type" value="Genomic_DNA"/>
</dbReference>
<dbReference type="PROSITE" id="PS01081">
    <property type="entry name" value="HTH_TETR_1"/>
    <property type="match status" value="1"/>
</dbReference>